<dbReference type="GO" id="GO:0016616">
    <property type="term" value="F:oxidoreductase activity, acting on the CH-OH group of donors, NAD or NADP as acceptor"/>
    <property type="evidence" value="ECO:0007669"/>
    <property type="project" value="UniProtKB-ARBA"/>
</dbReference>
<dbReference type="InterPro" id="IPR036291">
    <property type="entry name" value="NAD(P)-bd_dom_sf"/>
</dbReference>
<evidence type="ECO:0000256" key="2">
    <source>
        <dbReference type="ARBA" id="ARBA00023002"/>
    </source>
</evidence>
<dbReference type="RefSeq" id="WP_051292507.1">
    <property type="nucleotide sequence ID" value="NZ_AUBI01000028.1"/>
</dbReference>
<gene>
    <name evidence="5" type="ORF">ANI02nite_36520</name>
</gene>
<dbReference type="PROSITE" id="PS00671">
    <property type="entry name" value="D_2_HYDROXYACID_DH_3"/>
    <property type="match status" value="1"/>
</dbReference>
<dbReference type="Gene3D" id="3.40.50.720">
    <property type="entry name" value="NAD(P)-binding Rossmann-like Domain"/>
    <property type="match status" value="2"/>
</dbReference>
<dbReference type="PANTHER" id="PTHR42789:SF1">
    <property type="entry name" value="D-ISOMER SPECIFIC 2-HYDROXYACID DEHYDROGENASE FAMILY PROTEIN (AFU_ORTHOLOGUE AFUA_6G10090)"/>
    <property type="match status" value="1"/>
</dbReference>
<dbReference type="InterPro" id="IPR006140">
    <property type="entry name" value="D-isomer_DH_NAD-bd"/>
</dbReference>
<keyword evidence="2" id="KW-0560">Oxidoreductase</keyword>
<protein>
    <recommendedName>
        <fullName evidence="4">D-isomer specific 2-hydroxyacid dehydrogenase NAD-binding domain-containing protein</fullName>
    </recommendedName>
</protein>
<proteinExistence type="inferred from homology"/>
<dbReference type="OrthoDB" id="9793626at2"/>
<dbReference type="Proteomes" id="UP000321635">
    <property type="component" value="Unassembled WGS sequence"/>
</dbReference>
<evidence type="ECO:0000259" key="4">
    <source>
        <dbReference type="Pfam" id="PF02826"/>
    </source>
</evidence>
<evidence type="ECO:0000256" key="1">
    <source>
        <dbReference type="ARBA" id="ARBA00005854"/>
    </source>
</evidence>
<feature type="domain" description="D-isomer specific 2-hydroxyacid dehydrogenase NAD-binding" evidence="4">
    <location>
        <begin position="3"/>
        <end position="106"/>
    </location>
</feature>
<organism evidence="5 6">
    <name type="scientific">Acetobacter nitrogenifigens DSM 23921 = NBRC 105050</name>
    <dbReference type="NCBI Taxonomy" id="1120919"/>
    <lineage>
        <taxon>Bacteria</taxon>
        <taxon>Pseudomonadati</taxon>
        <taxon>Pseudomonadota</taxon>
        <taxon>Alphaproteobacteria</taxon>
        <taxon>Acetobacterales</taxon>
        <taxon>Acetobacteraceae</taxon>
        <taxon>Acetobacter</taxon>
    </lineage>
</organism>
<dbReference type="AlphaFoldDB" id="A0A511XFQ8"/>
<reference evidence="5 6" key="1">
    <citation type="submission" date="2019-07" db="EMBL/GenBank/DDBJ databases">
        <title>Whole genome shotgun sequence of Acetobacter nitrogenifigens NBRC 105050.</title>
        <authorList>
            <person name="Hosoyama A."/>
            <person name="Uohara A."/>
            <person name="Ohji S."/>
            <person name="Ichikawa N."/>
        </authorList>
    </citation>
    <scope>NUCLEOTIDE SEQUENCE [LARGE SCALE GENOMIC DNA]</scope>
    <source>
        <strain evidence="5 6">NBRC 105050</strain>
    </source>
</reference>
<dbReference type="SUPFAM" id="SSF51735">
    <property type="entry name" value="NAD(P)-binding Rossmann-fold domains"/>
    <property type="match status" value="1"/>
</dbReference>
<evidence type="ECO:0000313" key="6">
    <source>
        <dbReference type="Proteomes" id="UP000321635"/>
    </source>
</evidence>
<dbReference type="Pfam" id="PF02826">
    <property type="entry name" value="2-Hacid_dh_C"/>
    <property type="match status" value="1"/>
</dbReference>
<dbReference type="PANTHER" id="PTHR42789">
    <property type="entry name" value="D-ISOMER SPECIFIC 2-HYDROXYACID DEHYDROGENASE FAMILY PROTEIN (AFU_ORTHOLOGUE AFUA_6G10090)"/>
    <property type="match status" value="1"/>
</dbReference>
<dbReference type="InterPro" id="IPR050857">
    <property type="entry name" value="D-2-hydroxyacid_DH"/>
</dbReference>
<keyword evidence="3" id="KW-0520">NAD</keyword>
<evidence type="ECO:0000313" key="5">
    <source>
        <dbReference type="EMBL" id="GEN61768.1"/>
    </source>
</evidence>
<dbReference type="InterPro" id="IPR029753">
    <property type="entry name" value="D-isomer_DH_CS"/>
</dbReference>
<comment type="similarity">
    <text evidence="1">Belongs to the D-isomer specific 2-hydroxyacid dehydrogenase family.</text>
</comment>
<dbReference type="GO" id="GO:0051287">
    <property type="term" value="F:NAD binding"/>
    <property type="evidence" value="ECO:0007669"/>
    <property type="project" value="InterPro"/>
</dbReference>
<sequence>MEERELGARYATLDALIETADVISLHCALSKETERLINKDSIASMKPGAILVNTARGGLIVEQDLAEALENGHLRAAAVDVYPVEPIAPDHRFIGVERMIVTPHIGAISADTYAVNVKRMLHNMQCVVEGKEPPELDVLV</sequence>
<evidence type="ECO:0000256" key="3">
    <source>
        <dbReference type="ARBA" id="ARBA00023027"/>
    </source>
</evidence>
<name>A0A511XFQ8_9PROT</name>
<accession>A0A511XFQ8</accession>
<keyword evidence="6" id="KW-1185">Reference proteome</keyword>
<dbReference type="EMBL" id="BJYF01000093">
    <property type="protein sequence ID" value="GEN61768.1"/>
    <property type="molecule type" value="Genomic_DNA"/>
</dbReference>
<comment type="caution">
    <text evidence="5">The sequence shown here is derived from an EMBL/GenBank/DDBJ whole genome shotgun (WGS) entry which is preliminary data.</text>
</comment>